<feature type="compositionally biased region" description="Polar residues" evidence="25">
    <location>
        <begin position="360"/>
        <end position="372"/>
    </location>
</feature>
<evidence type="ECO:0000256" key="7">
    <source>
        <dbReference type="ARBA" id="ARBA00022553"/>
    </source>
</evidence>
<comment type="caution">
    <text evidence="24">Lacks conserved residue(s) required for the propagation of feature annotation.</text>
</comment>
<dbReference type="GO" id="GO:0005540">
    <property type="term" value="F:hyaluronic acid binding"/>
    <property type="evidence" value="ECO:0007669"/>
    <property type="project" value="InterPro"/>
</dbReference>
<evidence type="ECO:0000256" key="22">
    <source>
        <dbReference type="ARBA" id="ARBA00032514"/>
    </source>
</evidence>
<keyword evidence="14 24" id="KW-1015">Disulfide bond</keyword>
<dbReference type="Pfam" id="PF00193">
    <property type="entry name" value="Xlink"/>
    <property type="match status" value="1"/>
</dbReference>
<keyword evidence="8 26" id="KW-0812">Transmembrane</keyword>
<dbReference type="InterPro" id="IPR043210">
    <property type="entry name" value="CD44_antigen-like"/>
</dbReference>
<feature type="region of interest" description="Disordered" evidence="25">
    <location>
        <begin position="290"/>
        <end position="442"/>
    </location>
</feature>
<dbReference type="PRINTS" id="PR00658">
    <property type="entry name" value="CD44"/>
</dbReference>
<dbReference type="PROSITE" id="PS50963">
    <property type="entry name" value="LINK_2"/>
    <property type="match status" value="1"/>
</dbReference>
<dbReference type="GO" id="GO:0007155">
    <property type="term" value="P:cell adhesion"/>
    <property type="evidence" value="ECO:0007669"/>
    <property type="project" value="UniProtKB-KW"/>
</dbReference>
<keyword evidence="6" id="KW-0964">Secreted</keyword>
<dbReference type="PANTHER" id="PTHR10225">
    <property type="entry name" value="HYALURONAN RECEPTOR"/>
    <property type="match status" value="1"/>
</dbReference>
<evidence type="ECO:0000313" key="29">
    <source>
        <dbReference type="Proteomes" id="UP000694383"/>
    </source>
</evidence>
<evidence type="ECO:0000256" key="5">
    <source>
        <dbReference type="ARBA" id="ARBA00022475"/>
    </source>
</evidence>
<feature type="transmembrane region" description="Helical" evidence="26">
    <location>
        <begin position="78"/>
        <end position="97"/>
    </location>
</feature>
<feature type="disulfide bond" evidence="24">
    <location>
        <begin position="221"/>
        <end position="242"/>
    </location>
</feature>
<keyword evidence="10" id="KW-0130">Cell adhesion</keyword>
<feature type="transmembrane region" description="Helical" evidence="26">
    <location>
        <begin position="447"/>
        <end position="468"/>
    </location>
</feature>
<evidence type="ECO:0000256" key="6">
    <source>
        <dbReference type="ARBA" id="ARBA00022525"/>
    </source>
</evidence>
<keyword evidence="9" id="KW-0732">Signal</keyword>
<dbReference type="GO" id="GO:0016323">
    <property type="term" value="C:basolateral plasma membrane"/>
    <property type="evidence" value="ECO:0007669"/>
    <property type="project" value="TreeGrafter"/>
</dbReference>
<keyword evidence="11" id="KW-0654">Proteoglycan</keyword>
<evidence type="ECO:0000256" key="19">
    <source>
        <dbReference type="ARBA" id="ARBA00029928"/>
    </source>
</evidence>
<dbReference type="InterPro" id="IPR016187">
    <property type="entry name" value="CTDL_fold"/>
</dbReference>
<dbReference type="GO" id="GO:0035692">
    <property type="term" value="C:macrophage migration inhibitory factor receptor complex"/>
    <property type="evidence" value="ECO:0007669"/>
    <property type="project" value="TreeGrafter"/>
</dbReference>
<dbReference type="SMART" id="SM00445">
    <property type="entry name" value="LINK"/>
    <property type="match status" value="1"/>
</dbReference>
<evidence type="ECO:0000256" key="4">
    <source>
        <dbReference type="ARBA" id="ARBA00020474"/>
    </source>
</evidence>
<feature type="compositionally biased region" description="Polar residues" evidence="25">
    <location>
        <begin position="519"/>
        <end position="530"/>
    </location>
</feature>
<evidence type="ECO:0000256" key="3">
    <source>
        <dbReference type="ARBA" id="ARBA00004613"/>
    </source>
</evidence>
<name>A0A8C7XQD0_9TELE</name>
<dbReference type="GO" id="GO:0005576">
    <property type="term" value="C:extracellular region"/>
    <property type="evidence" value="ECO:0007669"/>
    <property type="project" value="UniProtKB-SubCell"/>
</dbReference>
<dbReference type="GO" id="GO:0004896">
    <property type="term" value="F:cytokine receptor activity"/>
    <property type="evidence" value="ECO:0007669"/>
    <property type="project" value="TreeGrafter"/>
</dbReference>
<feature type="domain" description="Link" evidence="27">
    <location>
        <begin position="176"/>
        <end position="267"/>
    </location>
</feature>
<proteinExistence type="predicted"/>
<keyword evidence="5" id="KW-1003">Cell membrane</keyword>
<evidence type="ECO:0000256" key="18">
    <source>
        <dbReference type="ARBA" id="ARBA00029917"/>
    </source>
</evidence>
<dbReference type="InterPro" id="IPR000538">
    <property type="entry name" value="Link_dom"/>
</dbReference>
<keyword evidence="17" id="KW-0966">Cell projection</keyword>
<dbReference type="GeneTree" id="ENSGT00530000063822"/>
<evidence type="ECO:0000256" key="23">
    <source>
        <dbReference type="ARBA" id="ARBA00032917"/>
    </source>
</evidence>
<feature type="compositionally biased region" description="Basic and acidic residues" evidence="25">
    <location>
        <begin position="323"/>
        <end position="341"/>
    </location>
</feature>
<dbReference type="GO" id="GO:0005902">
    <property type="term" value="C:microvillus"/>
    <property type="evidence" value="ECO:0007669"/>
    <property type="project" value="UniProtKB-SubCell"/>
</dbReference>
<dbReference type="InterPro" id="IPR016186">
    <property type="entry name" value="C-type_lectin-like/link_sf"/>
</dbReference>
<dbReference type="SUPFAM" id="SSF56436">
    <property type="entry name" value="C-type lectin-like"/>
    <property type="match status" value="1"/>
</dbReference>
<accession>A0A8C7XQD0</accession>
<dbReference type="Gene3D" id="3.10.100.10">
    <property type="entry name" value="Mannose-Binding Protein A, subunit A"/>
    <property type="match status" value="1"/>
</dbReference>
<dbReference type="Proteomes" id="UP000694383">
    <property type="component" value="Unplaced"/>
</dbReference>
<evidence type="ECO:0000256" key="11">
    <source>
        <dbReference type="ARBA" id="ARBA00022974"/>
    </source>
</evidence>
<evidence type="ECO:0000256" key="21">
    <source>
        <dbReference type="ARBA" id="ARBA00031823"/>
    </source>
</evidence>
<protein>
    <recommendedName>
        <fullName evidence="4">CD44 antigen</fullName>
    </recommendedName>
    <alternativeName>
        <fullName evidence="22">GP90 lymphocyte homing/adhesion receptor</fullName>
    </alternativeName>
    <alternativeName>
        <fullName evidence="21">HUTCH-I</fullName>
    </alternativeName>
    <alternativeName>
        <fullName evidence="23">Hermes antigen</fullName>
    </alternativeName>
    <alternativeName>
        <fullName evidence="20">Hyaluronate receptor</fullName>
    </alternativeName>
    <alternativeName>
        <fullName evidence="18">Phagocytic glycoprotein 1</fullName>
    </alternativeName>
    <alternativeName>
        <fullName evidence="19">Phagocytic glycoprotein I</fullName>
    </alternativeName>
</protein>
<organism evidence="28 29">
    <name type="scientific">Oryzias sinensis</name>
    <name type="common">Chinese medaka</name>
    <dbReference type="NCBI Taxonomy" id="183150"/>
    <lineage>
        <taxon>Eukaryota</taxon>
        <taxon>Metazoa</taxon>
        <taxon>Chordata</taxon>
        <taxon>Craniata</taxon>
        <taxon>Vertebrata</taxon>
        <taxon>Euteleostomi</taxon>
        <taxon>Actinopterygii</taxon>
        <taxon>Neopterygii</taxon>
        <taxon>Teleostei</taxon>
        <taxon>Neoteleostei</taxon>
        <taxon>Acanthomorphata</taxon>
        <taxon>Ovalentaria</taxon>
        <taxon>Atherinomorphae</taxon>
        <taxon>Beloniformes</taxon>
        <taxon>Adrianichthyidae</taxon>
        <taxon>Oryziinae</taxon>
        <taxon>Oryzias</taxon>
    </lineage>
</organism>
<keyword evidence="15" id="KW-0675">Receptor</keyword>
<feature type="compositionally biased region" description="Basic and acidic residues" evidence="25">
    <location>
        <begin position="535"/>
        <end position="546"/>
    </location>
</feature>
<dbReference type="InterPro" id="IPR001231">
    <property type="entry name" value="CD44_antigen"/>
</dbReference>
<keyword evidence="13 26" id="KW-0472">Membrane</keyword>
<keyword evidence="7" id="KW-0597">Phosphoprotein</keyword>
<evidence type="ECO:0000259" key="27">
    <source>
        <dbReference type="PROSITE" id="PS50963"/>
    </source>
</evidence>
<comment type="subcellular location">
    <subcellularLocation>
        <location evidence="2">Cell membrane</location>
        <topology evidence="2">Single-pass type I membrane protein</topology>
    </subcellularLocation>
    <subcellularLocation>
        <location evidence="1">Cell projection</location>
        <location evidence="1">Microvillus</location>
    </subcellularLocation>
    <subcellularLocation>
        <location evidence="3">Secreted</location>
    </subcellularLocation>
</comment>
<dbReference type="AlphaFoldDB" id="A0A8C7XQD0"/>
<evidence type="ECO:0000256" key="9">
    <source>
        <dbReference type="ARBA" id="ARBA00022729"/>
    </source>
</evidence>
<dbReference type="PRINTS" id="PR01265">
    <property type="entry name" value="LINKMODULE"/>
</dbReference>
<evidence type="ECO:0000256" key="10">
    <source>
        <dbReference type="ARBA" id="ARBA00022889"/>
    </source>
</evidence>
<dbReference type="Ensembl" id="ENSOSIT00000017951.1">
    <property type="protein sequence ID" value="ENSOSIP00000016983.1"/>
    <property type="gene ID" value="ENSOSIG00000009302.1"/>
</dbReference>
<evidence type="ECO:0000313" key="28">
    <source>
        <dbReference type="Ensembl" id="ENSOSIP00000016983.1"/>
    </source>
</evidence>
<evidence type="ECO:0000256" key="17">
    <source>
        <dbReference type="ARBA" id="ARBA00023273"/>
    </source>
</evidence>
<evidence type="ECO:0000256" key="20">
    <source>
        <dbReference type="ARBA" id="ARBA00031179"/>
    </source>
</evidence>
<evidence type="ECO:0000256" key="24">
    <source>
        <dbReference type="PROSITE-ProRule" id="PRU00323"/>
    </source>
</evidence>
<reference evidence="28" key="1">
    <citation type="submission" date="2025-08" db="UniProtKB">
        <authorList>
            <consortium name="Ensembl"/>
        </authorList>
    </citation>
    <scope>IDENTIFICATION</scope>
</reference>
<dbReference type="GO" id="GO:0006954">
    <property type="term" value="P:inflammatory response"/>
    <property type="evidence" value="ECO:0007669"/>
    <property type="project" value="TreeGrafter"/>
</dbReference>
<evidence type="ECO:0000256" key="12">
    <source>
        <dbReference type="ARBA" id="ARBA00022989"/>
    </source>
</evidence>
<evidence type="ECO:0000256" key="16">
    <source>
        <dbReference type="ARBA" id="ARBA00023180"/>
    </source>
</evidence>
<evidence type="ECO:0000256" key="14">
    <source>
        <dbReference type="ARBA" id="ARBA00023157"/>
    </source>
</evidence>
<evidence type="ECO:0000256" key="8">
    <source>
        <dbReference type="ARBA" id="ARBA00022692"/>
    </source>
</evidence>
<sequence length="546" mass="60290">MKQRRKVCRRGNNQAVLDSGRAWRWGKCGRGRRVCAHRKHSSSSVHATSFCVSAAKRIEKLDPGELNLNQQLPHKRNVFFFISVASIFFLFCLAPLFTHTHPHRHTHTSAATLLIGKGRPVQSRTVSHLSPQLLSLPSPGALFKMWTFLFGVTFGLLASCSFAELEVTSRSCSYAGVFLAEGKSRYSLNFKDAQKMCEQLESSLASRQQLEVAYNLTMQTCRYGWMDNQSIAILRHTSHENCAKNMTRFIINSNVSREDMYDVYCYDEKVGSDGPEINCTQQFQLRKEFHSDAPDESTPQPGDPNEAQDLPIPPKSPTEDDSENKTSTEAFQKEAMDEKADITTQEPEGSIDFSHEDSIQGENDTNSVTDTYTPGELDHTAGSGMSPPVTQKEETSTVTPVGGPEDTQENSDSELNGVKTEDKETLGKGRSLLPDGADEKKSGNSDWLVVVGVIVGVSAILLVCLAFVKRKSFCSRQKTLMITSKDGSEGNGAATAAASVASSSLNQDRDQEMVTLMNKETLQENGNTEEFTVIKLEESPDKDKQA</sequence>
<evidence type="ECO:0000256" key="26">
    <source>
        <dbReference type="SAM" id="Phobius"/>
    </source>
</evidence>
<reference evidence="28" key="2">
    <citation type="submission" date="2025-09" db="UniProtKB">
        <authorList>
            <consortium name="Ensembl"/>
        </authorList>
    </citation>
    <scope>IDENTIFICATION</scope>
</reference>
<dbReference type="PANTHER" id="PTHR10225:SF6">
    <property type="entry name" value="CD44 ANTIGEN"/>
    <property type="match status" value="1"/>
</dbReference>
<keyword evidence="16" id="KW-0325">Glycoprotein</keyword>
<dbReference type="GO" id="GO:0070374">
    <property type="term" value="P:positive regulation of ERK1 and ERK2 cascade"/>
    <property type="evidence" value="ECO:0007669"/>
    <property type="project" value="TreeGrafter"/>
</dbReference>
<evidence type="ECO:0000256" key="15">
    <source>
        <dbReference type="ARBA" id="ARBA00023170"/>
    </source>
</evidence>
<evidence type="ECO:0000256" key="2">
    <source>
        <dbReference type="ARBA" id="ARBA00004251"/>
    </source>
</evidence>
<feature type="region of interest" description="Disordered" evidence="25">
    <location>
        <begin position="519"/>
        <end position="546"/>
    </location>
</feature>
<keyword evidence="12 26" id="KW-1133">Transmembrane helix</keyword>
<evidence type="ECO:0000256" key="25">
    <source>
        <dbReference type="SAM" id="MobiDB-lite"/>
    </source>
</evidence>
<keyword evidence="29" id="KW-1185">Reference proteome</keyword>
<evidence type="ECO:0000256" key="1">
    <source>
        <dbReference type="ARBA" id="ARBA00004105"/>
    </source>
</evidence>
<evidence type="ECO:0000256" key="13">
    <source>
        <dbReference type="ARBA" id="ARBA00023136"/>
    </source>
</evidence>